<evidence type="ECO:0000256" key="2">
    <source>
        <dbReference type="ARBA" id="ARBA00022833"/>
    </source>
</evidence>
<dbReference type="AlphaFoldDB" id="A0AA88QEA3"/>
<feature type="compositionally biased region" description="Basic and acidic residues" evidence="5">
    <location>
        <begin position="302"/>
        <end position="336"/>
    </location>
</feature>
<dbReference type="SMART" id="SM00132">
    <property type="entry name" value="LIM"/>
    <property type="match status" value="1"/>
</dbReference>
<evidence type="ECO:0000313" key="7">
    <source>
        <dbReference type="EMBL" id="KAK2911172.1"/>
    </source>
</evidence>
<name>A0AA88QEA3_9TELE</name>
<feature type="region of interest" description="Disordered" evidence="5">
    <location>
        <begin position="390"/>
        <end position="413"/>
    </location>
</feature>
<feature type="region of interest" description="Disordered" evidence="5">
    <location>
        <begin position="23"/>
        <end position="68"/>
    </location>
</feature>
<accession>A0AA88QEA3</accession>
<dbReference type="CDD" id="cd08368">
    <property type="entry name" value="LIM"/>
    <property type="match status" value="1"/>
</dbReference>
<proteinExistence type="predicted"/>
<sequence length="488" mass="53633">MPSDVERQAVFQATKVRTNLKKDGSWISKSQDVQDTQPDIKARKPVKLVKPKNETLPESSSVSSSSMPCAESAVATFSNLDSSTPPQSSYVVSALRKFDVKPVLQDSINVAKTSIVKPAEQPPADVRLKDEKPIVISAEEPLKIHADAPKTDIVKKPVEKPVEEQLKTHADAPKTDVVKKPIVTSVEEPLKTHADAPKTDVVKKPIEKPVEEPLKTHADAPKTDVVKKPIEKPVEEPLKTHAYAPKTDVVKKPIEKPVEEPLKTHAYAPKTDIVKKPIVKYVEKPKEEPVEEPLKYSPVKSTVEKPAEKSLKTHTEAPIEETEKTPVKTVKTHENATKPSGTLTTENKEDHTVEQVTVAHAPVVEAPLAPRQVQNQPTSKHGELSLVSALETPTTESSTRASTEPTEEHHRLNSKADLKMKGKTLCSFCKLPVDGNVKITINIPAICCHQDCFKCNDCSSPLGDLSSSMYHYAGKILCGKCFDQIFQL</sequence>
<evidence type="ECO:0000313" key="8">
    <source>
        <dbReference type="Proteomes" id="UP001187343"/>
    </source>
</evidence>
<feature type="compositionally biased region" description="Polar residues" evidence="5">
    <location>
        <begin position="391"/>
        <end position="404"/>
    </location>
</feature>
<dbReference type="InterPro" id="IPR001781">
    <property type="entry name" value="Znf_LIM"/>
</dbReference>
<keyword evidence="2 4" id="KW-0862">Zinc</keyword>
<evidence type="ECO:0000256" key="3">
    <source>
        <dbReference type="ARBA" id="ARBA00023038"/>
    </source>
</evidence>
<keyword evidence="1 4" id="KW-0479">Metal-binding</keyword>
<evidence type="ECO:0000256" key="1">
    <source>
        <dbReference type="ARBA" id="ARBA00022723"/>
    </source>
</evidence>
<feature type="compositionally biased region" description="Basic and acidic residues" evidence="5">
    <location>
        <begin position="188"/>
        <end position="239"/>
    </location>
</feature>
<protein>
    <recommendedName>
        <fullName evidence="6">LIM zinc-binding domain-containing protein</fullName>
    </recommendedName>
</protein>
<reference evidence="7" key="1">
    <citation type="submission" date="2023-08" db="EMBL/GenBank/DDBJ databases">
        <title>Chromosome-level Genome Assembly of mud carp (Cirrhinus molitorella).</title>
        <authorList>
            <person name="Liu H."/>
        </authorList>
    </citation>
    <scope>NUCLEOTIDE SEQUENCE</scope>
    <source>
        <strain evidence="7">Prfri</strain>
        <tissue evidence="7">Muscle</tissue>
    </source>
</reference>
<dbReference type="PANTHER" id="PTHR15468">
    <property type="entry name" value="ZNF185"/>
    <property type="match status" value="1"/>
</dbReference>
<keyword evidence="8" id="KW-1185">Reference proteome</keyword>
<dbReference type="Proteomes" id="UP001187343">
    <property type="component" value="Unassembled WGS sequence"/>
</dbReference>
<feature type="region of interest" description="Disordered" evidence="5">
    <location>
        <begin position="188"/>
        <end position="241"/>
    </location>
</feature>
<gene>
    <name evidence="7" type="ORF">Q8A67_003305</name>
</gene>
<dbReference type="GO" id="GO:0046872">
    <property type="term" value="F:metal ion binding"/>
    <property type="evidence" value="ECO:0007669"/>
    <property type="project" value="UniProtKB-KW"/>
</dbReference>
<feature type="region of interest" description="Disordered" evidence="5">
    <location>
        <begin position="300"/>
        <end position="345"/>
    </location>
</feature>
<feature type="domain" description="LIM zinc-binding" evidence="6">
    <location>
        <begin position="424"/>
        <end position="488"/>
    </location>
</feature>
<dbReference type="InterPro" id="IPR052621">
    <property type="entry name" value="Cell_Prolif/Cornif_Regul"/>
</dbReference>
<dbReference type="EMBL" id="JAUYZG010000003">
    <property type="protein sequence ID" value="KAK2911172.1"/>
    <property type="molecule type" value="Genomic_DNA"/>
</dbReference>
<evidence type="ECO:0000256" key="5">
    <source>
        <dbReference type="SAM" id="MobiDB-lite"/>
    </source>
</evidence>
<feature type="compositionally biased region" description="Polar residues" evidence="5">
    <location>
        <begin position="27"/>
        <end position="37"/>
    </location>
</feature>
<organism evidence="7 8">
    <name type="scientific">Cirrhinus molitorella</name>
    <name type="common">mud carp</name>
    <dbReference type="NCBI Taxonomy" id="172907"/>
    <lineage>
        <taxon>Eukaryota</taxon>
        <taxon>Metazoa</taxon>
        <taxon>Chordata</taxon>
        <taxon>Craniata</taxon>
        <taxon>Vertebrata</taxon>
        <taxon>Euteleostomi</taxon>
        <taxon>Actinopterygii</taxon>
        <taxon>Neopterygii</taxon>
        <taxon>Teleostei</taxon>
        <taxon>Ostariophysi</taxon>
        <taxon>Cypriniformes</taxon>
        <taxon>Cyprinidae</taxon>
        <taxon>Labeoninae</taxon>
        <taxon>Labeonini</taxon>
        <taxon>Cirrhinus</taxon>
    </lineage>
</organism>
<keyword evidence="3 4" id="KW-0440">LIM domain</keyword>
<dbReference type="PROSITE" id="PS50023">
    <property type="entry name" value="LIM_DOMAIN_2"/>
    <property type="match status" value="1"/>
</dbReference>
<comment type="caution">
    <text evidence="7">The sequence shown here is derived from an EMBL/GenBank/DDBJ whole genome shotgun (WGS) entry which is preliminary data.</text>
</comment>
<dbReference type="PANTHER" id="PTHR15468:SF2">
    <property type="entry name" value="ZINC FINGER PROTEIN 185"/>
    <property type="match status" value="1"/>
</dbReference>
<dbReference type="PROSITE" id="PS00478">
    <property type="entry name" value="LIM_DOMAIN_1"/>
    <property type="match status" value="1"/>
</dbReference>
<evidence type="ECO:0000256" key="4">
    <source>
        <dbReference type="PROSITE-ProRule" id="PRU00125"/>
    </source>
</evidence>
<dbReference type="Gene3D" id="2.10.110.10">
    <property type="entry name" value="Cysteine Rich Protein"/>
    <property type="match status" value="1"/>
</dbReference>
<evidence type="ECO:0000259" key="6">
    <source>
        <dbReference type="PROSITE" id="PS50023"/>
    </source>
</evidence>